<dbReference type="InterPro" id="IPR043725">
    <property type="entry name" value="DUF5667"/>
</dbReference>
<protein>
    <submittedName>
        <fullName evidence="3">DUF5667 domain-containing protein</fullName>
    </submittedName>
</protein>
<reference evidence="4" key="1">
    <citation type="journal article" date="2019" name="Int. J. Syst. Evol. Microbiol.">
        <title>The Global Catalogue of Microorganisms (GCM) 10K type strain sequencing project: providing services to taxonomists for standard genome sequencing and annotation.</title>
        <authorList>
            <consortium name="The Broad Institute Genomics Platform"/>
            <consortium name="The Broad Institute Genome Sequencing Center for Infectious Disease"/>
            <person name="Wu L."/>
            <person name="Ma J."/>
        </authorList>
    </citation>
    <scope>NUCLEOTIDE SEQUENCE [LARGE SCALE GENOMIC DNA]</scope>
    <source>
        <strain evidence="4">JCM 18304</strain>
    </source>
</reference>
<accession>A0ABP9RIB3</accession>
<proteinExistence type="predicted"/>
<evidence type="ECO:0000313" key="4">
    <source>
        <dbReference type="Proteomes" id="UP001501570"/>
    </source>
</evidence>
<evidence type="ECO:0000259" key="2">
    <source>
        <dbReference type="Pfam" id="PF18915"/>
    </source>
</evidence>
<comment type="caution">
    <text evidence="3">The sequence shown here is derived from an EMBL/GenBank/DDBJ whole genome shotgun (WGS) entry which is preliminary data.</text>
</comment>
<feature type="region of interest" description="Disordered" evidence="1">
    <location>
        <begin position="289"/>
        <end position="316"/>
    </location>
</feature>
<keyword evidence="4" id="KW-1185">Reference proteome</keyword>
<dbReference type="Pfam" id="PF18915">
    <property type="entry name" value="DUF5667"/>
    <property type="match status" value="1"/>
</dbReference>
<evidence type="ECO:0000256" key="1">
    <source>
        <dbReference type="SAM" id="MobiDB-lite"/>
    </source>
</evidence>
<gene>
    <name evidence="3" type="ORF">GCM10023322_03660</name>
</gene>
<evidence type="ECO:0000313" key="3">
    <source>
        <dbReference type="EMBL" id="GAA5177887.1"/>
    </source>
</evidence>
<dbReference type="Proteomes" id="UP001501570">
    <property type="component" value="Unassembled WGS sequence"/>
</dbReference>
<feature type="domain" description="DUF5667" evidence="2">
    <location>
        <begin position="148"/>
        <end position="196"/>
    </location>
</feature>
<dbReference type="RefSeq" id="WP_345625383.1">
    <property type="nucleotide sequence ID" value="NZ_BAABJQ010000001.1"/>
</dbReference>
<name>A0ABP9RIB3_9ACTN</name>
<sequence>MAAGFFDHRRAERFAQLLDQSDGRSRRHSRTAIDDELADPVALGRLLSAREPAKEETPDQDFRTSLRAMLVATAEREGIGLTAGKDQRRQLVGEVYRSASAQGGATGTPVRGKKRPVVGSKRTRGAIIIGIAAGTLALSGMSMASGDAMPGDPLYGVKRSTENAQLALTGSDIDRGQAYLGFARNRGMEATAVRDDPNRLEAALGDMDAETTQGVRLLTAMALNQHNPTALSLIDDFVSTQRPEVVRLVTGLTGLARTRAAQSLRLLDQIGERSAALRASLSCGLNGTASDTLGPKPPPCPGASRAGQTGPAASGH</sequence>
<dbReference type="EMBL" id="BAABJQ010000001">
    <property type="protein sequence ID" value="GAA5177887.1"/>
    <property type="molecule type" value="Genomic_DNA"/>
</dbReference>
<organism evidence="3 4">
    <name type="scientific">Rugosimonospora acidiphila</name>
    <dbReference type="NCBI Taxonomy" id="556531"/>
    <lineage>
        <taxon>Bacteria</taxon>
        <taxon>Bacillati</taxon>
        <taxon>Actinomycetota</taxon>
        <taxon>Actinomycetes</taxon>
        <taxon>Micromonosporales</taxon>
        <taxon>Micromonosporaceae</taxon>
        <taxon>Rugosimonospora</taxon>
    </lineage>
</organism>